<dbReference type="FunFam" id="3.40.50.300:FF:000356">
    <property type="entry name" value="DNA repair protein RecN"/>
    <property type="match status" value="1"/>
</dbReference>
<comment type="similarity">
    <text evidence="2 9">Belongs to the RecN family.</text>
</comment>
<dbReference type="SUPFAM" id="SSF52540">
    <property type="entry name" value="P-loop containing nucleoside triphosphate hydrolases"/>
    <property type="match status" value="2"/>
</dbReference>
<evidence type="ECO:0000256" key="9">
    <source>
        <dbReference type="PIRNR" id="PIRNR003128"/>
    </source>
</evidence>
<dbReference type="GO" id="GO:0005524">
    <property type="term" value="F:ATP binding"/>
    <property type="evidence" value="ECO:0007669"/>
    <property type="project" value="UniProtKB-KW"/>
</dbReference>
<dbReference type="GO" id="GO:0006281">
    <property type="term" value="P:DNA repair"/>
    <property type="evidence" value="ECO:0007669"/>
    <property type="project" value="UniProtKB-KW"/>
</dbReference>
<dbReference type="CDD" id="cd03241">
    <property type="entry name" value="ABC_RecN"/>
    <property type="match status" value="1"/>
</dbReference>
<dbReference type="InterPro" id="IPR004604">
    <property type="entry name" value="DNA_recomb/repair_RecN"/>
</dbReference>
<dbReference type="Gene3D" id="3.40.50.300">
    <property type="entry name" value="P-loop containing nucleotide triphosphate hydrolases"/>
    <property type="match status" value="2"/>
</dbReference>
<dbReference type="PIRSF" id="PIRSF003128">
    <property type="entry name" value="RecN"/>
    <property type="match status" value="1"/>
</dbReference>
<evidence type="ECO:0000256" key="5">
    <source>
        <dbReference type="ARBA" id="ARBA00022763"/>
    </source>
</evidence>
<evidence type="ECO:0000256" key="3">
    <source>
        <dbReference type="ARBA" id="ARBA00021315"/>
    </source>
</evidence>
<reference evidence="12 13" key="1">
    <citation type="submission" date="2018-11" db="EMBL/GenBank/DDBJ databases">
        <title>Genomes From Bacteria Associated with the Canine Oral Cavity: a Test Case for Automated Genome-Based Taxonomic Assignment.</title>
        <authorList>
            <person name="Coil D.A."/>
            <person name="Jospin G."/>
            <person name="Darling A.E."/>
            <person name="Wallis C."/>
            <person name="Davis I.J."/>
            <person name="Harris S."/>
            <person name="Eisen J.A."/>
            <person name="Holcombe L.J."/>
            <person name="O'Flynn C."/>
        </authorList>
    </citation>
    <scope>NUCLEOTIDE SEQUENCE [LARGE SCALE GENOMIC DNA]</scope>
    <source>
        <strain evidence="12 13">OH2822_COT-296</strain>
    </source>
</reference>
<evidence type="ECO:0000256" key="4">
    <source>
        <dbReference type="ARBA" id="ARBA00022741"/>
    </source>
</evidence>
<sequence length="561" mass="59242">MLTELRLSSLGVVADASLTLGPGLTALTGETGAGKTMLVAGLGLLLGARADASLVRNGDDKAVVQGRWEVGEGTAALVEELGGSLDDGIELVSVRQVTAQGRSRAVIGGASVPVSAASTLLGEIATIHGQSEQLRLSSPERQREILDLFAQPEALPRYRERHAEHQQLAAELDRLRTAALERAREVDMLRHSLAEIAACDPQPGEDEDLATEATRLADADDLKALAVEVQTALSGSEEDFDAPSAVALIGMARKTLRSLADRDPRAGELSGRLDEVGYVIDDLAQEVASYTADLVSDPVRLAAVADRRGELSHLTRKYGTTIDEVLAWAEESRRRLDELEGADERIEELQTRVTELDRLLDADAAAITADRVAASARLSEAAAAELRALALGSARLEFNVTPAARGPHGADRIELLFAANPGSTPGPLGKVASGGELSRVRLALEVVLAGAAPGHTFVFDEVDAGVGGAVGLEIGRRLRRLAETSQVIVVTHLAQVAAFAHHHFVISKSSDGEVTTSDVTPLGPKERAVELARMMSGTTDSQAAVKHARELLQFASEHPLS</sequence>
<keyword evidence="4" id="KW-0547">Nucleotide-binding</keyword>
<evidence type="ECO:0000256" key="2">
    <source>
        <dbReference type="ARBA" id="ARBA00009441"/>
    </source>
</evidence>
<dbReference type="PANTHER" id="PTHR11059">
    <property type="entry name" value="DNA REPAIR PROTEIN RECN"/>
    <property type="match status" value="1"/>
</dbReference>
<keyword evidence="10" id="KW-0175">Coiled coil</keyword>
<feature type="coiled-coil region" evidence="10">
    <location>
        <begin position="329"/>
        <end position="359"/>
    </location>
</feature>
<comment type="function">
    <text evidence="1 9">May be involved in recombinational repair of damaged DNA.</text>
</comment>
<evidence type="ECO:0000256" key="7">
    <source>
        <dbReference type="ARBA" id="ARBA00023204"/>
    </source>
</evidence>
<dbReference type="RefSeq" id="WP_125228120.1">
    <property type="nucleotide sequence ID" value="NZ_RQYT01000019.1"/>
</dbReference>
<accession>A0A3P1WV37</accession>
<keyword evidence="6" id="KW-0067">ATP-binding</keyword>
<dbReference type="InterPro" id="IPR027417">
    <property type="entry name" value="P-loop_NTPase"/>
</dbReference>
<evidence type="ECO:0000256" key="8">
    <source>
        <dbReference type="ARBA" id="ARBA00033408"/>
    </source>
</evidence>
<name>A0A3P1WV37_9ACTN</name>
<dbReference type="EMBL" id="RQYT01000019">
    <property type="protein sequence ID" value="RRD49280.1"/>
    <property type="molecule type" value="Genomic_DNA"/>
</dbReference>
<gene>
    <name evidence="12" type="primary">recN</name>
    <name evidence="12" type="ORF">EII35_08915</name>
</gene>
<evidence type="ECO:0000313" key="12">
    <source>
        <dbReference type="EMBL" id="RRD49280.1"/>
    </source>
</evidence>
<organism evidence="12 13">
    <name type="scientific">Arachnia propionica</name>
    <dbReference type="NCBI Taxonomy" id="1750"/>
    <lineage>
        <taxon>Bacteria</taxon>
        <taxon>Bacillati</taxon>
        <taxon>Actinomycetota</taxon>
        <taxon>Actinomycetes</taxon>
        <taxon>Propionibacteriales</taxon>
        <taxon>Propionibacteriaceae</taxon>
        <taxon>Arachnia</taxon>
    </lineage>
</organism>
<dbReference type="AlphaFoldDB" id="A0A3P1WV37"/>
<dbReference type="InterPro" id="IPR003395">
    <property type="entry name" value="RecF/RecN/SMC_N"/>
</dbReference>
<dbReference type="OrthoDB" id="9806954at2"/>
<dbReference type="Pfam" id="PF02463">
    <property type="entry name" value="SMC_N"/>
    <property type="match status" value="1"/>
</dbReference>
<keyword evidence="7 9" id="KW-0234">DNA repair</keyword>
<protein>
    <recommendedName>
        <fullName evidence="3 9">DNA repair protein RecN</fullName>
    </recommendedName>
    <alternativeName>
        <fullName evidence="8 9">Recombination protein N</fullName>
    </alternativeName>
</protein>
<evidence type="ECO:0000313" key="13">
    <source>
        <dbReference type="Proteomes" id="UP000280935"/>
    </source>
</evidence>
<proteinExistence type="inferred from homology"/>
<dbReference type="GO" id="GO:0006310">
    <property type="term" value="P:DNA recombination"/>
    <property type="evidence" value="ECO:0007669"/>
    <property type="project" value="InterPro"/>
</dbReference>
<evidence type="ECO:0000256" key="1">
    <source>
        <dbReference type="ARBA" id="ARBA00003618"/>
    </source>
</evidence>
<keyword evidence="5 9" id="KW-0227">DNA damage</keyword>
<dbReference type="Proteomes" id="UP000280935">
    <property type="component" value="Unassembled WGS sequence"/>
</dbReference>
<dbReference type="NCBIfam" id="TIGR00634">
    <property type="entry name" value="recN"/>
    <property type="match status" value="1"/>
</dbReference>
<dbReference type="GO" id="GO:0043590">
    <property type="term" value="C:bacterial nucleoid"/>
    <property type="evidence" value="ECO:0007669"/>
    <property type="project" value="TreeGrafter"/>
</dbReference>
<comment type="caution">
    <text evidence="12">The sequence shown here is derived from an EMBL/GenBank/DDBJ whole genome shotgun (WGS) entry which is preliminary data.</text>
</comment>
<evidence type="ECO:0000256" key="10">
    <source>
        <dbReference type="SAM" id="Coils"/>
    </source>
</evidence>
<dbReference type="PANTHER" id="PTHR11059:SF0">
    <property type="entry name" value="DNA REPAIR PROTEIN RECN"/>
    <property type="match status" value="1"/>
</dbReference>
<evidence type="ECO:0000256" key="6">
    <source>
        <dbReference type="ARBA" id="ARBA00022840"/>
    </source>
</evidence>
<dbReference type="GO" id="GO:0009432">
    <property type="term" value="P:SOS response"/>
    <property type="evidence" value="ECO:0007669"/>
    <property type="project" value="TreeGrafter"/>
</dbReference>
<evidence type="ECO:0000259" key="11">
    <source>
        <dbReference type="Pfam" id="PF02463"/>
    </source>
</evidence>
<feature type="domain" description="RecF/RecN/SMC N-terminal" evidence="11">
    <location>
        <begin position="16"/>
        <end position="512"/>
    </location>
</feature>